<dbReference type="InterPro" id="IPR018976">
    <property type="entry name" value="Imelysin-like"/>
</dbReference>
<evidence type="ECO:0000313" key="5">
    <source>
        <dbReference type="EMBL" id="SHK39464.1"/>
    </source>
</evidence>
<dbReference type="OrthoDB" id="5729110at2"/>
<feature type="domain" description="Imelysin-like" evidence="4">
    <location>
        <begin position="29"/>
        <end position="306"/>
    </location>
</feature>
<sequence>MKHLAAMALVLGLSTPAAAGVDEALDRHILPGFDTFAAAAGALAQSAEADCRAASVRPAFQAAFDAWMPVADLRLGPSETGALSVAFWPDARGFTGRTLARLIADEDPVAHDPQSYADVSIAARGLFAIEMLLYDPAFADYAAGSYTCALVTTIAADLNRQAGALSDGWAGLFADTLRTAGEAGNATYLTGDEAIRALYTQILSSLEFTADQRLGRPMGTFDRPRPARAEAWRSGRSLRNAVLAAGAARDLAAALADWELPATDAALARVHEAATVIDDPAFQTVTDPQARLHVEILQQAIRSLRDAIEAGIGVRLGIAPGFNSQDGD</sequence>
<feature type="chain" id="PRO_5015064519" description="Imelysin-like domain-containing protein" evidence="3">
    <location>
        <begin position="20"/>
        <end position="328"/>
    </location>
</feature>
<name>A0A1H0EPC2_9RHOB</name>
<keyword evidence="2 3" id="KW-0732">Signal</keyword>
<dbReference type="Pfam" id="PF09375">
    <property type="entry name" value="Peptidase_M75"/>
    <property type="match status" value="1"/>
</dbReference>
<evidence type="ECO:0000313" key="6">
    <source>
        <dbReference type="Proteomes" id="UP000324252"/>
    </source>
</evidence>
<accession>A0A1H0EPC2</accession>
<proteinExistence type="predicted"/>
<dbReference type="RefSeq" id="WP_149787409.1">
    <property type="nucleotide sequence ID" value="NZ_FNIO01000002.1"/>
</dbReference>
<evidence type="ECO:0000256" key="2">
    <source>
        <dbReference type="ARBA" id="ARBA00022729"/>
    </source>
</evidence>
<evidence type="ECO:0000259" key="4">
    <source>
        <dbReference type="Pfam" id="PF09375"/>
    </source>
</evidence>
<dbReference type="Proteomes" id="UP000324252">
    <property type="component" value="Unassembled WGS sequence"/>
</dbReference>
<comment type="subcellular location">
    <subcellularLocation>
        <location evidence="1">Cell envelope</location>
    </subcellularLocation>
</comment>
<dbReference type="Gene3D" id="1.20.1420.20">
    <property type="entry name" value="M75 peptidase, HXXE motif"/>
    <property type="match status" value="1"/>
</dbReference>
<dbReference type="InterPro" id="IPR034984">
    <property type="entry name" value="Imelysin-like_IPPA"/>
</dbReference>
<dbReference type="EMBL" id="FQZZ01000005">
    <property type="protein sequence ID" value="SHK39464.1"/>
    <property type="molecule type" value="Genomic_DNA"/>
</dbReference>
<dbReference type="GO" id="GO:0030313">
    <property type="term" value="C:cell envelope"/>
    <property type="evidence" value="ECO:0007669"/>
    <property type="project" value="UniProtKB-SubCell"/>
</dbReference>
<dbReference type="CDD" id="cd14659">
    <property type="entry name" value="Imelysin-like_IPPA"/>
    <property type="match status" value="1"/>
</dbReference>
<protein>
    <recommendedName>
        <fullName evidence="4">Imelysin-like domain-containing protein</fullName>
    </recommendedName>
</protein>
<reference evidence="5 6" key="1">
    <citation type="submission" date="2016-11" db="EMBL/GenBank/DDBJ databases">
        <authorList>
            <person name="Varghese N."/>
            <person name="Submissions S."/>
        </authorList>
    </citation>
    <scope>NUCLEOTIDE SEQUENCE [LARGE SCALE GENOMIC DNA]</scope>
    <source>
        <strain evidence="5 6">DSM 29620</strain>
    </source>
</reference>
<dbReference type="InterPro" id="IPR038352">
    <property type="entry name" value="Imelysin_sf"/>
</dbReference>
<dbReference type="AlphaFoldDB" id="A0A1H0EPC2"/>
<evidence type="ECO:0000256" key="3">
    <source>
        <dbReference type="SAM" id="SignalP"/>
    </source>
</evidence>
<keyword evidence="6" id="KW-1185">Reference proteome</keyword>
<organism evidence="5 6">
    <name type="scientific">Lutimaribacter pacificus</name>
    <dbReference type="NCBI Taxonomy" id="391948"/>
    <lineage>
        <taxon>Bacteria</taxon>
        <taxon>Pseudomonadati</taxon>
        <taxon>Pseudomonadota</taxon>
        <taxon>Alphaproteobacteria</taxon>
        <taxon>Rhodobacterales</taxon>
        <taxon>Roseobacteraceae</taxon>
        <taxon>Lutimaribacter</taxon>
    </lineage>
</organism>
<feature type="signal peptide" evidence="3">
    <location>
        <begin position="1"/>
        <end position="19"/>
    </location>
</feature>
<evidence type="ECO:0000256" key="1">
    <source>
        <dbReference type="ARBA" id="ARBA00004196"/>
    </source>
</evidence>
<gene>
    <name evidence="5" type="ORF">SAMN05444142_10510</name>
</gene>